<dbReference type="Proteomes" id="UP000603317">
    <property type="component" value="Unassembled WGS sequence"/>
</dbReference>
<feature type="transmembrane region" description="Helical" evidence="1">
    <location>
        <begin position="169"/>
        <end position="188"/>
    </location>
</feature>
<proteinExistence type="predicted"/>
<keyword evidence="1" id="KW-1133">Transmembrane helix</keyword>
<evidence type="ECO:0000313" key="2">
    <source>
        <dbReference type="EMBL" id="GGA01642.1"/>
    </source>
</evidence>
<dbReference type="RefSeq" id="WP_188641478.1">
    <property type="nucleotide sequence ID" value="NZ_BMID01000001.1"/>
</dbReference>
<keyword evidence="1" id="KW-0812">Transmembrane</keyword>
<evidence type="ECO:0000256" key="1">
    <source>
        <dbReference type="SAM" id="Phobius"/>
    </source>
</evidence>
<reference evidence="3" key="1">
    <citation type="journal article" date="2019" name="Int. J. Syst. Evol. Microbiol.">
        <title>The Global Catalogue of Microorganisms (GCM) 10K type strain sequencing project: providing services to taxonomists for standard genome sequencing and annotation.</title>
        <authorList>
            <consortium name="The Broad Institute Genomics Platform"/>
            <consortium name="The Broad Institute Genome Sequencing Center for Infectious Disease"/>
            <person name="Wu L."/>
            <person name="Ma J."/>
        </authorList>
    </citation>
    <scope>NUCLEOTIDE SEQUENCE [LARGE SCALE GENOMIC DNA]</scope>
    <source>
        <strain evidence="3">CGMCC 1.15297</strain>
    </source>
</reference>
<organism evidence="2 3">
    <name type="scientific">Blastomonas marina</name>
    <dbReference type="NCBI Taxonomy" id="1867408"/>
    <lineage>
        <taxon>Bacteria</taxon>
        <taxon>Pseudomonadati</taxon>
        <taxon>Pseudomonadota</taxon>
        <taxon>Alphaproteobacteria</taxon>
        <taxon>Sphingomonadales</taxon>
        <taxon>Sphingomonadaceae</taxon>
        <taxon>Blastomonas</taxon>
    </lineage>
</organism>
<feature type="transmembrane region" description="Helical" evidence="1">
    <location>
        <begin position="195"/>
        <end position="214"/>
    </location>
</feature>
<comment type="caution">
    <text evidence="2">The sequence shown here is derived from an EMBL/GenBank/DDBJ whole genome shotgun (WGS) entry which is preliminary data.</text>
</comment>
<feature type="transmembrane region" description="Helical" evidence="1">
    <location>
        <begin position="37"/>
        <end position="56"/>
    </location>
</feature>
<accession>A0ABQ1F7H8</accession>
<evidence type="ECO:0000313" key="3">
    <source>
        <dbReference type="Proteomes" id="UP000603317"/>
    </source>
</evidence>
<feature type="transmembrane region" description="Helical" evidence="1">
    <location>
        <begin position="68"/>
        <end position="85"/>
    </location>
</feature>
<gene>
    <name evidence="2" type="ORF">GCM10010923_08030</name>
</gene>
<keyword evidence="1" id="KW-0472">Membrane</keyword>
<protein>
    <submittedName>
        <fullName evidence="2">Uncharacterized protein</fullName>
    </submittedName>
</protein>
<keyword evidence="3" id="KW-1185">Reference proteome</keyword>
<dbReference type="EMBL" id="BMID01000001">
    <property type="protein sequence ID" value="GGA01642.1"/>
    <property type="molecule type" value="Genomic_DNA"/>
</dbReference>
<sequence length="258" mass="26038">MAAQGAPTHYLAINAGCLLAALALVHFAPLPRVQPDAAAVIFVALLFLPLLAGPELNGVHRWIGAGPIGLNASLLALPALAVLAAKMDWRWQLGLSVAALAAAVAQPDASLALAVGGAGIGVALATRDTKPSLVAIAALLAAIWAHKRGVLPPVEFVEQVYLDAAGGGVLWLVLLVAASLAPLVLIALDHSMDRAPRFAIAGTMAGFFYTAALSVYPAPLVGYGAAAILGLALALWLAGNQPGPRQGGDPTGDQISSG</sequence>
<feature type="transmembrane region" description="Helical" evidence="1">
    <location>
        <begin position="220"/>
        <end position="238"/>
    </location>
</feature>
<name>A0ABQ1F7H8_9SPHN</name>